<organism evidence="2 3">
    <name type="scientific">Acidovorax temperans</name>
    <dbReference type="NCBI Taxonomy" id="80878"/>
    <lineage>
        <taxon>Bacteria</taxon>
        <taxon>Pseudomonadati</taxon>
        <taxon>Pseudomonadota</taxon>
        <taxon>Betaproteobacteria</taxon>
        <taxon>Burkholderiales</taxon>
        <taxon>Comamonadaceae</taxon>
        <taxon>Acidovorax</taxon>
    </lineage>
</organism>
<comment type="caution">
    <text evidence="2">The sequence shown here is derived from an EMBL/GenBank/DDBJ whole genome shotgun (WGS) entry which is preliminary data.</text>
</comment>
<dbReference type="PATRIC" id="fig|80878.5.peg.2063"/>
<evidence type="ECO:0000313" key="3">
    <source>
        <dbReference type="Proteomes" id="UP000032566"/>
    </source>
</evidence>
<accession>A0A0D7KAQ5</accession>
<dbReference type="AlphaFoldDB" id="A0A0D7KAQ5"/>
<feature type="transmembrane region" description="Helical" evidence="1">
    <location>
        <begin position="50"/>
        <end position="69"/>
    </location>
</feature>
<gene>
    <name evidence="2" type="ORF">RP29_11900</name>
</gene>
<reference evidence="2 3" key="1">
    <citation type="submission" date="2014-12" db="EMBL/GenBank/DDBJ databases">
        <title>Isolation of bacteria from lake water.</title>
        <authorList>
            <person name="Sheng K.-Y."/>
            <person name="Chin P.-S."/>
            <person name="Chan K.-G."/>
            <person name="Tan G.S."/>
        </authorList>
    </citation>
    <scope>NUCLEOTIDE SEQUENCE [LARGE SCALE GENOMIC DNA]</scope>
    <source>
        <strain evidence="2 3">KY4</strain>
    </source>
</reference>
<keyword evidence="1" id="KW-0472">Membrane</keyword>
<feature type="transmembrane region" description="Helical" evidence="1">
    <location>
        <begin position="26"/>
        <end position="44"/>
    </location>
</feature>
<name>A0A0D7KAQ5_9BURK</name>
<protein>
    <submittedName>
        <fullName evidence="2">Uncharacterized protein</fullName>
    </submittedName>
</protein>
<keyword evidence="1" id="KW-0812">Transmembrane</keyword>
<evidence type="ECO:0000313" key="2">
    <source>
        <dbReference type="EMBL" id="KJA10228.1"/>
    </source>
</evidence>
<keyword evidence="3" id="KW-1185">Reference proteome</keyword>
<keyword evidence="1" id="KW-1133">Transmembrane helix</keyword>
<sequence length="89" mass="10970">MTLEELQRIKQWHVDHKADHPLEYHLWDAVLTFWLMGWVGWFPTYLFDQWWGAPLCCVGMLFPSLYVTWRGSEHRRHKLRCDRLDLRRS</sequence>
<dbReference type="RefSeq" id="WP_044398719.1">
    <property type="nucleotide sequence ID" value="NZ_JXYQ01000037.1"/>
</dbReference>
<dbReference type="EMBL" id="JXYQ01000037">
    <property type="protein sequence ID" value="KJA10228.1"/>
    <property type="molecule type" value="Genomic_DNA"/>
</dbReference>
<dbReference type="OrthoDB" id="9155042at2"/>
<dbReference type="Proteomes" id="UP000032566">
    <property type="component" value="Unassembled WGS sequence"/>
</dbReference>
<proteinExistence type="predicted"/>
<evidence type="ECO:0000256" key="1">
    <source>
        <dbReference type="SAM" id="Phobius"/>
    </source>
</evidence>